<sequence>MPSPAWKCITGLESQAHFCVLSIWLHEPCSSWPSFNKIVLSPSLHFDLTCFPGYFSVLAAQVTGPGEMRGVLGQSVSVPCQYMEGYQKYRKYWCGGENWGSCSKVVESTGSEDEVRRGRVSLRDNHHLHKFTVTLENLTLEDKGTYWCGINQRGQDPHAPVKVTVFPGEALRALPSCWKAGWLPILTQQPNPLPSKNPLTQPSHLKRLFLLLHFDPNLLTMSERCAKDSWALVGGGGTRKTRDLFLDLP</sequence>
<dbReference type="InterPro" id="IPR013783">
    <property type="entry name" value="Ig-like_fold"/>
</dbReference>
<evidence type="ECO:0000313" key="8">
    <source>
        <dbReference type="Proteomes" id="UP000594220"/>
    </source>
</evidence>
<dbReference type="CDD" id="cd05716">
    <property type="entry name" value="IgV_pIgR_like"/>
    <property type="match status" value="1"/>
</dbReference>
<dbReference type="GO" id="GO:0005886">
    <property type="term" value="C:plasma membrane"/>
    <property type="evidence" value="ECO:0007669"/>
    <property type="project" value="TreeGrafter"/>
</dbReference>
<keyword evidence="3" id="KW-0732">Signal</keyword>
<evidence type="ECO:0000256" key="1">
    <source>
        <dbReference type="ARBA" id="ARBA00004370"/>
    </source>
</evidence>
<keyword evidence="5" id="KW-1015">Disulfide bond</keyword>
<dbReference type="AlphaFoldDB" id="A0A7M4E2R8"/>
<dbReference type="PANTHER" id="PTHR11860">
    <property type="entry name" value="POLYMERIC-IMMUNOGLOBULIN RECEPTOR"/>
    <property type="match status" value="1"/>
</dbReference>
<comment type="subcellular location">
    <subcellularLocation>
        <location evidence="1">Membrane</location>
    </subcellularLocation>
</comment>
<keyword evidence="2" id="KW-0812">Transmembrane</keyword>
<organism evidence="7 8">
    <name type="scientific">Crocodylus porosus</name>
    <name type="common">Saltwater crocodile</name>
    <name type="synonym">Estuarine crocodile</name>
    <dbReference type="NCBI Taxonomy" id="8502"/>
    <lineage>
        <taxon>Eukaryota</taxon>
        <taxon>Metazoa</taxon>
        <taxon>Chordata</taxon>
        <taxon>Craniata</taxon>
        <taxon>Vertebrata</taxon>
        <taxon>Euteleostomi</taxon>
        <taxon>Archelosauria</taxon>
        <taxon>Archosauria</taxon>
        <taxon>Crocodylia</taxon>
        <taxon>Longirostres</taxon>
        <taxon>Crocodylidae</taxon>
        <taxon>Crocodylus</taxon>
    </lineage>
</organism>
<dbReference type="OMA" id="MSERCAK"/>
<dbReference type="InterPro" id="IPR007110">
    <property type="entry name" value="Ig-like_dom"/>
</dbReference>
<reference evidence="7" key="2">
    <citation type="submission" date="2025-09" db="UniProtKB">
        <authorList>
            <consortium name="Ensembl"/>
        </authorList>
    </citation>
    <scope>IDENTIFICATION</scope>
</reference>
<keyword evidence="4" id="KW-0472">Membrane</keyword>
<dbReference type="Gene3D" id="2.60.40.10">
    <property type="entry name" value="Immunoglobulins"/>
    <property type="match status" value="1"/>
</dbReference>
<feature type="domain" description="Ig-like" evidence="6">
    <location>
        <begin position="52"/>
        <end position="164"/>
    </location>
</feature>
<evidence type="ECO:0000256" key="5">
    <source>
        <dbReference type="ARBA" id="ARBA00023157"/>
    </source>
</evidence>
<dbReference type="InterPro" id="IPR036179">
    <property type="entry name" value="Ig-like_dom_sf"/>
</dbReference>
<evidence type="ECO:0000259" key="6">
    <source>
        <dbReference type="PROSITE" id="PS50835"/>
    </source>
</evidence>
<name>A0A7M4E2R8_CROPO</name>
<dbReference type="SMART" id="SM00409">
    <property type="entry name" value="IG"/>
    <property type="match status" value="1"/>
</dbReference>
<dbReference type="PANTHER" id="PTHR11860:SF87">
    <property type="entry name" value="CMRF35-LIKE MOLECULE 8"/>
    <property type="match status" value="1"/>
</dbReference>
<evidence type="ECO:0000313" key="7">
    <source>
        <dbReference type="Ensembl" id="ENSCPRP00005003570.1"/>
    </source>
</evidence>
<evidence type="ECO:0000256" key="4">
    <source>
        <dbReference type="ARBA" id="ARBA00023136"/>
    </source>
</evidence>
<evidence type="ECO:0000256" key="3">
    <source>
        <dbReference type="ARBA" id="ARBA00022729"/>
    </source>
</evidence>
<dbReference type="InterPro" id="IPR013106">
    <property type="entry name" value="Ig_V-set"/>
</dbReference>
<evidence type="ECO:0000256" key="2">
    <source>
        <dbReference type="ARBA" id="ARBA00022692"/>
    </source>
</evidence>
<dbReference type="SUPFAM" id="SSF48726">
    <property type="entry name" value="Immunoglobulin"/>
    <property type="match status" value="1"/>
</dbReference>
<dbReference type="Pfam" id="PF07686">
    <property type="entry name" value="V-set"/>
    <property type="match status" value="1"/>
</dbReference>
<dbReference type="GO" id="GO:0004888">
    <property type="term" value="F:transmembrane signaling receptor activity"/>
    <property type="evidence" value="ECO:0007669"/>
    <property type="project" value="TreeGrafter"/>
</dbReference>
<dbReference type="GeneTree" id="ENSGT00940000154332"/>
<accession>A0A7M4E2R8</accession>
<reference evidence="7" key="1">
    <citation type="submission" date="2025-08" db="UniProtKB">
        <authorList>
            <consortium name="Ensembl"/>
        </authorList>
    </citation>
    <scope>IDENTIFICATION</scope>
</reference>
<dbReference type="InterPro" id="IPR003599">
    <property type="entry name" value="Ig_sub"/>
</dbReference>
<dbReference type="FunFam" id="2.60.40.10:FF:000370">
    <property type="entry name" value="CMRF35-like molecule 1"/>
    <property type="match status" value="1"/>
</dbReference>
<keyword evidence="8" id="KW-1185">Reference proteome</keyword>
<protein>
    <recommendedName>
        <fullName evidence="6">Ig-like domain-containing protein</fullName>
    </recommendedName>
</protein>
<dbReference type="PROSITE" id="PS50835">
    <property type="entry name" value="IG_LIKE"/>
    <property type="match status" value="1"/>
</dbReference>
<proteinExistence type="predicted"/>
<dbReference type="InterPro" id="IPR050671">
    <property type="entry name" value="CD300_family_receptors"/>
</dbReference>
<dbReference type="Ensembl" id="ENSCPRT00005004173.1">
    <property type="protein sequence ID" value="ENSCPRP00005003570.1"/>
    <property type="gene ID" value="ENSCPRG00005002611.1"/>
</dbReference>
<dbReference type="Proteomes" id="UP000594220">
    <property type="component" value="Unplaced"/>
</dbReference>